<dbReference type="Proteomes" id="UP000220927">
    <property type="component" value="Plasmid pRapFH23c"/>
</dbReference>
<dbReference type="GO" id="GO:0003677">
    <property type="term" value="F:DNA binding"/>
    <property type="evidence" value="ECO:0007669"/>
    <property type="project" value="InterPro"/>
</dbReference>
<evidence type="ECO:0000313" key="3">
    <source>
        <dbReference type="Proteomes" id="UP000220927"/>
    </source>
</evidence>
<dbReference type="Gene3D" id="3.10.50.30">
    <property type="entry name" value="Transcription elongation factor, GreA/GreB, C-terminal domain"/>
    <property type="match status" value="1"/>
</dbReference>
<protein>
    <submittedName>
        <fullName evidence="2">Nucleoside-diphosphate kinase</fullName>
    </submittedName>
</protein>
<feature type="region of interest" description="Disordered" evidence="1">
    <location>
        <begin position="153"/>
        <end position="173"/>
    </location>
</feature>
<dbReference type="EMBL" id="CP035001">
    <property type="protein sequence ID" value="QAS82220.1"/>
    <property type="molecule type" value="Genomic_DNA"/>
</dbReference>
<organism evidence="2 3">
    <name type="scientific">Rhizobium acidisoli</name>
    <dbReference type="NCBI Taxonomy" id="1538158"/>
    <lineage>
        <taxon>Bacteria</taxon>
        <taxon>Pseudomonadati</taxon>
        <taxon>Pseudomonadota</taxon>
        <taxon>Alphaproteobacteria</taxon>
        <taxon>Hyphomicrobiales</taxon>
        <taxon>Rhizobiaceae</taxon>
        <taxon>Rhizobium/Agrobacterium group</taxon>
        <taxon>Rhizobium</taxon>
    </lineage>
</organism>
<proteinExistence type="predicted"/>
<name>A0AAE5WTF0_9HYPH</name>
<sequence>MNDQFLLTTKDFTLLEAMLDDPLVRDTTLIPLLRRKMASAIVMFREDLPEDVASLNSRVTFSIGGRRDTRVLTTGRMTTPVGMLLPVDTLRGLALLGLREGQMIVIENADGFEETILLDAVNYQPERMMRRSDGFPVRIRLADKPVLRLTQGVEPVCSARPPEEPDDPGPSAA</sequence>
<dbReference type="GO" id="GO:0032784">
    <property type="term" value="P:regulation of DNA-templated transcription elongation"/>
    <property type="evidence" value="ECO:0007669"/>
    <property type="project" value="InterPro"/>
</dbReference>
<keyword evidence="2" id="KW-0614">Plasmid</keyword>
<keyword evidence="2" id="KW-0418">Kinase</keyword>
<dbReference type="InterPro" id="IPR036953">
    <property type="entry name" value="GreA/GreB_C_sf"/>
</dbReference>
<reference evidence="2 3" key="1">
    <citation type="submission" date="2019-01" db="EMBL/GenBank/DDBJ databases">
        <title>Genomic insights into the origins and evolution of symbiotic genes in the Phaseolus vulgaris microsymbionts.</title>
        <authorList>
            <person name="Tong W."/>
        </authorList>
    </citation>
    <scope>NUCLEOTIDE SEQUENCE [LARGE SCALE GENOMIC DNA]</scope>
    <source>
        <strain evidence="2 3">FH23</strain>
        <plasmid evidence="3">prapfh23c</plasmid>
    </source>
</reference>
<keyword evidence="2" id="KW-0808">Transferase</keyword>
<accession>A0AAE5WTF0</accession>
<dbReference type="AlphaFoldDB" id="A0AAE5WTF0"/>
<gene>
    <name evidence="2" type="ORF">CO657_30780</name>
</gene>
<keyword evidence="3" id="KW-1185">Reference proteome</keyword>
<evidence type="ECO:0000256" key="1">
    <source>
        <dbReference type="SAM" id="MobiDB-lite"/>
    </source>
</evidence>
<geneLocation type="plasmid" evidence="3">
    <name>prapfh23c</name>
</geneLocation>
<dbReference type="KEGG" id="rad:CO657_30780"/>
<evidence type="ECO:0000313" key="2">
    <source>
        <dbReference type="EMBL" id="QAS82220.1"/>
    </source>
</evidence>
<dbReference type="GO" id="GO:0016301">
    <property type="term" value="F:kinase activity"/>
    <property type="evidence" value="ECO:0007669"/>
    <property type="project" value="UniProtKB-KW"/>
</dbReference>
<dbReference type="RefSeq" id="WP_054184619.1">
    <property type="nucleotide sequence ID" value="NZ_CP035001.1"/>
</dbReference>